<evidence type="ECO:0000313" key="2">
    <source>
        <dbReference type="EMBL" id="JAE32251.1"/>
    </source>
</evidence>
<feature type="region of interest" description="Disordered" evidence="1">
    <location>
        <begin position="80"/>
        <end position="139"/>
    </location>
</feature>
<sequence>MASSRATGRPSSSNSGGMKTFFTTGIGPWTSYNPILWLNVISPKREPGTRASRAARSALFMSSRNSSEHARSTAATYTGLACTLSPPPSASSTGISRSTKQEFSSGHASERCNRRAVSSSNPLSVPQSAQAQPQRSRSQ</sequence>
<dbReference type="EMBL" id="GBRH01165645">
    <property type="protein sequence ID" value="JAE32251.1"/>
    <property type="molecule type" value="Transcribed_RNA"/>
</dbReference>
<feature type="compositionally biased region" description="Low complexity" evidence="1">
    <location>
        <begin position="126"/>
        <end position="139"/>
    </location>
</feature>
<reference evidence="2" key="2">
    <citation type="journal article" date="2015" name="Data Brief">
        <title>Shoot transcriptome of the giant reed, Arundo donax.</title>
        <authorList>
            <person name="Barrero R.A."/>
            <person name="Guerrero F.D."/>
            <person name="Moolhuijzen P."/>
            <person name="Goolsby J.A."/>
            <person name="Tidwell J."/>
            <person name="Bellgard S.E."/>
            <person name="Bellgard M.I."/>
        </authorList>
    </citation>
    <scope>NUCLEOTIDE SEQUENCE</scope>
    <source>
        <tissue evidence="2">Shoot tissue taken approximately 20 cm above the soil surface</tissue>
    </source>
</reference>
<dbReference type="AlphaFoldDB" id="A0A0A9HBM4"/>
<feature type="region of interest" description="Disordered" evidence="1">
    <location>
        <begin position="1"/>
        <end position="20"/>
    </location>
</feature>
<accession>A0A0A9HBM4</accession>
<name>A0A0A9HBM4_ARUDO</name>
<evidence type="ECO:0000256" key="1">
    <source>
        <dbReference type="SAM" id="MobiDB-lite"/>
    </source>
</evidence>
<reference evidence="2" key="1">
    <citation type="submission" date="2014-09" db="EMBL/GenBank/DDBJ databases">
        <authorList>
            <person name="Magalhaes I.L.F."/>
            <person name="Oliveira U."/>
            <person name="Santos F.R."/>
            <person name="Vidigal T.H.D.A."/>
            <person name="Brescovit A.D."/>
            <person name="Santos A.J."/>
        </authorList>
    </citation>
    <scope>NUCLEOTIDE SEQUENCE</scope>
    <source>
        <tissue evidence="2">Shoot tissue taken approximately 20 cm above the soil surface</tissue>
    </source>
</reference>
<proteinExistence type="predicted"/>
<protein>
    <submittedName>
        <fullName evidence="2">Uncharacterized protein</fullName>
    </submittedName>
</protein>
<feature type="compositionally biased region" description="Polar residues" evidence="1">
    <location>
        <begin position="116"/>
        <end position="125"/>
    </location>
</feature>
<organism evidence="2">
    <name type="scientific">Arundo donax</name>
    <name type="common">Giant reed</name>
    <name type="synonym">Donax arundinaceus</name>
    <dbReference type="NCBI Taxonomy" id="35708"/>
    <lineage>
        <taxon>Eukaryota</taxon>
        <taxon>Viridiplantae</taxon>
        <taxon>Streptophyta</taxon>
        <taxon>Embryophyta</taxon>
        <taxon>Tracheophyta</taxon>
        <taxon>Spermatophyta</taxon>
        <taxon>Magnoliopsida</taxon>
        <taxon>Liliopsida</taxon>
        <taxon>Poales</taxon>
        <taxon>Poaceae</taxon>
        <taxon>PACMAD clade</taxon>
        <taxon>Arundinoideae</taxon>
        <taxon>Arundineae</taxon>
        <taxon>Arundo</taxon>
    </lineage>
</organism>
<feature type="compositionally biased region" description="Polar residues" evidence="1">
    <location>
        <begin position="90"/>
        <end position="107"/>
    </location>
</feature>